<name>A0A2Y9BGW8_9FIRM</name>
<dbReference type="PIRSF" id="PIRSF000097">
    <property type="entry name" value="AKR"/>
    <property type="match status" value="1"/>
</dbReference>
<feature type="binding site" evidence="5">
    <location>
        <position position="104"/>
    </location>
    <ligand>
        <name>substrate</name>
    </ligand>
</feature>
<dbReference type="CDD" id="cd19071">
    <property type="entry name" value="AKR_AKR1-5-like"/>
    <property type="match status" value="1"/>
</dbReference>
<accession>A0A2Y9BGW8</accession>
<dbReference type="FunFam" id="3.20.20.100:FF:000015">
    <property type="entry name" value="Oxidoreductase, aldo/keto reductase family"/>
    <property type="match status" value="1"/>
</dbReference>
<dbReference type="AlphaFoldDB" id="A0A2Y9BGW8"/>
<sequence length="288" mass="33379">MEYKTMRNKTKVPMLGLGCYKSEAEEGIRAVRSAIEVGYRHIDTANFYENEVYVGKGIRESGIERSELFVVSKIWPTSYKTPETAVEYSMKALNIDYIDMYLLHWPGLNEYARYHAFEALLKYKEKGYFKEIGVSNFKKEHLEALTEKFGIVPVMNQIELSPWLQKKEDYQYCLEKNITMTACVPFAKGCILSEPQLERIAEKHNKNVGQVILRWNIQRGNCVIPKSSKPHRIADNFNIFDFELDEEDMSVIAGMENGNSYCSDSSVFTGDFWNIEEHLLDREKGRIS</sequence>
<dbReference type="OrthoDB" id="9804790at2"/>
<keyword evidence="9" id="KW-1185">Reference proteome</keyword>
<organism evidence="8 9">
    <name type="scientific">Faecalicatena orotica</name>
    <dbReference type="NCBI Taxonomy" id="1544"/>
    <lineage>
        <taxon>Bacteria</taxon>
        <taxon>Bacillati</taxon>
        <taxon>Bacillota</taxon>
        <taxon>Clostridia</taxon>
        <taxon>Lachnospirales</taxon>
        <taxon>Lachnospiraceae</taxon>
        <taxon>Faecalicatena</taxon>
    </lineage>
</organism>
<feature type="domain" description="NADP-dependent oxidoreductase" evidence="7">
    <location>
        <begin position="21"/>
        <end position="253"/>
    </location>
</feature>
<evidence type="ECO:0000256" key="6">
    <source>
        <dbReference type="PIRSR" id="PIRSR000097-3"/>
    </source>
</evidence>
<dbReference type="InterPro" id="IPR023210">
    <property type="entry name" value="NADP_OxRdtase_dom"/>
</dbReference>
<evidence type="ECO:0000256" key="5">
    <source>
        <dbReference type="PIRSR" id="PIRSR000097-2"/>
    </source>
</evidence>
<evidence type="ECO:0000259" key="7">
    <source>
        <dbReference type="Pfam" id="PF00248"/>
    </source>
</evidence>
<feature type="active site" description="Proton donor" evidence="4">
    <location>
        <position position="48"/>
    </location>
</feature>
<evidence type="ECO:0000256" key="2">
    <source>
        <dbReference type="ARBA" id="ARBA00022857"/>
    </source>
</evidence>
<comment type="similarity">
    <text evidence="1">Belongs to the aldo/keto reductase family.</text>
</comment>
<gene>
    <name evidence="8" type="ORF">A8806_111114</name>
</gene>
<proteinExistence type="inferred from homology"/>
<evidence type="ECO:0000313" key="9">
    <source>
        <dbReference type="Proteomes" id="UP000245845"/>
    </source>
</evidence>
<comment type="caution">
    <text evidence="8">The sequence shown here is derived from an EMBL/GenBank/DDBJ whole genome shotgun (WGS) entry which is preliminary data.</text>
</comment>
<dbReference type="GO" id="GO:0016616">
    <property type="term" value="F:oxidoreductase activity, acting on the CH-OH group of donors, NAD or NADP as acceptor"/>
    <property type="evidence" value="ECO:0007669"/>
    <property type="project" value="UniProtKB-ARBA"/>
</dbReference>
<evidence type="ECO:0000313" key="8">
    <source>
        <dbReference type="EMBL" id="PWJ27678.1"/>
    </source>
</evidence>
<keyword evidence="3" id="KW-0560">Oxidoreductase</keyword>
<dbReference type="Proteomes" id="UP000245845">
    <property type="component" value="Unassembled WGS sequence"/>
</dbReference>
<dbReference type="PANTHER" id="PTHR43827:SF3">
    <property type="entry name" value="NADP-DEPENDENT OXIDOREDUCTASE DOMAIN-CONTAINING PROTEIN"/>
    <property type="match status" value="1"/>
</dbReference>
<dbReference type="EMBL" id="QGDL01000011">
    <property type="protein sequence ID" value="PWJ27678.1"/>
    <property type="molecule type" value="Genomic_DNA"/>
</dbReference>
<dbReference type="RefSeq" id="WP_109732490.1">
    <property type="nucleotide sequence ID" value="NZ_BAAACK010000005.1"/>
</dbReference>
<evidence type="ECO:0000256" key="4">
    <source>
        <dbReference type="PIRSR" id="PIRSR000097-1"/>
    </source>
</evidence>
<dbReference type="PANTHER" id="PTHR43827">
    <property type="entry name" value="2,5-DIKETO-D-GLUCONIC ACID REDUCTASE"/>
    <property type="match status" value="1"/>
</dbReference>
<evidence type="ECO:0000256" key="1">
    <source>
        <dbReference type="ARBA" id="ARBA00007905"/>
    </source>
</evidence>
<dbReference type="PROSITE" id="PS00062">
    <property type="entry name" value="ALDOKETO_REDUCTASE_2"/>
    <property type="match status" value="1"/>
</dbReference>
<dbReference type="Pfam" id="PF00248">
    <property type="entry name" value="Aldo_ket_red"/>
    <property type="match status" value="1"/>
</dbReference>
<feature type="site" description="Lowers pKa of active site Tyr" evidence="6">
    <location>
        <position position="73"/>
    </location>
</feature>
<evidence type="ECO:0000256" key="3">
    <source>
        <dbReference type="ARBA" id="ARBA00023002"/>
    </source>
</evidence>
<dbReference type="PROSITE" id="PS00798">
    <property type="entry name" value="ALDOKETO_REDUCTASE_1"/>
    <property type="match status" value="1"/>
</dbReference>
<dbReference type="InterPro" id="IPR020471">
    <property type="entry name" value="AKR"/>
</dbReference>
<dbReference type="InterPro" id="IPR018170">
    <property type="entry name" value="Aldo/ket_reductase_CS"/>
</dbReference>
<dbReference type="InterPro" id="IPR036812">
    <property type="entry name" value="NAD(P)_OxRdtase_dom_sf"/>
</dbReference>
<dbReference type="PRINTS" id="PR00069">
    <property type="entry name" value="ALDKETRDTASE"/>
</dbReference>
<protein>
    <submittedName>
        <fullName evidence="8">2,5-diketo-D-gluconate reductase A</fullName>
    </submittedName>
</protein>
<keyword evidence="2" id="KW-0521">NADP</keyword>
<dbReference type="Gene3D" id="3.20.20.100">
    <property type="entry name" value="NADP-dependent oxidoreductase domain"/>
    <property type="match status" value="1"/>
</dbReference>
<reference evidence="8 9" key="1">
    <citation type="submission" date="2018-05" db="EMBL/GenBank/DDBJ databases">
        <title>The Hungate 1000. A catalogue of reference genomes from the rumen microbiome.</title>
        <authorList>
            <person name="Kelly W."/>
        </authorList>
    </citation>
    <scope>NUCLEOTIDE SEQUENCE [LARGE SCALE GENOMIC DNA]</scope>
    <source>
        <strain evidence="8 9">NLAE-zl-C242</strain>
    </source>
</reference>
<dbReference type="SUPFAM" id="SSF51430">
    <property type="entry name" value="NAD(P)-linked oxidoreductase"/>
    <property type="match status" value="1"/>
</dbReference>